<accession>A0A5R9LD12</accession>
<dbReference type="Proteomes" id="UP000307430">
    <property type="component" value="Unassembled WGS sequence"/>
</dbReference>
<dbReference type="InterPro" id="IPR036295">
    <property type="entry name" value="GlgS_sf"/>
</dbReference>
<dbReference type="GO" id="GO:1902201">
    <property type="term" value="P:negative regulation of bacterial-type flagellum-dependent cell motility"/>
    <property type="evidence" value="ECO:0007669"/>
    <property type="project" value="UniProtKB-UniRule"/>
</dbReference>
<protein>
    <recommendedName>
        <fullName evidence="1">Surface composition regulator</fullName>
    </recommendedName>
</protein>
<dbReference type="Pfam" id="PF08971">
    <property type="entry name" value="GlgS"/>
    <property type="match status" value="1"/>
</dbReference>
<comment type="caution">
    <text evidence="2">The sequence shown here is derived from an EMBL/GenBank/DDBJ whole genome shotgun (WGS) entry which is preliminary data.</text>
</comment>
<dbReference type="NCBIfam" id="NF002793">
    <property type="entry name" value="PRK02922.1"/>
    <property type="match status" value="1"/>
</dbReference>
<gene>
    <name evidence="1 2" type="primary">glgS</name>
    <name evidence="2" type="ORF">FE839_19890</name>
</gene>
<comment type="similarity">
    <text evidence="1">Belongs to the GlgS family.</text>
</comment>
<reference evidence="2 3" key="1">
    <citation type="submission" date="2019-05" db="EMBL/GenBank/DDBJ databases">
        <title>Genome sequence of Klebsiella sp strain TOUT106.</title>
        <authorList>
            <person name="Rahi P."/>
            <person name="Chaudhari D."/>
        </authorList>
    </citation>
    <scope>NUCLEOTIDE SEQUENCE [LARGE SCALE GENOMIC DNA]</scope>
    <source>
        <strain evidence="2 3">TOUT106</strain>
    </source>
</reference>
<dbReference type="HAMAP" id="MF_00525">
    <property type="entry name" value="GlgS"/>
    <property type="match status" value="1"/>
</dbReference>
<dbReference type="InterPro" id="IPR015065">
    <property type="entry name" value="GlgS"/>
</dbReference>
<proteinExistence type="inferred from homology"/>
<evidence type="ECO:0000313" key="2">
    <source>
        <dbReference type="EMBL" id="TLV10650.1"/>
    </source>
</evidence>
<dbReference type="SUPFAM" id="SSF109747">
    <property type="entry name" value="Glycogen synthesis protein GlgS"/>
    <property type="match status" value="1"/>
</dbReference>
<dbReference type="EMBL" id="VCHQ01000027">
    <property type="protein sequence ID" value="TLV10650.1"/>
    <property type="molecule type" value="Genomic_DNA"/>
</dbReference>
<evidence type="ECO:0000313" key="3">
    <source>
        <dbReference type="Proteomes" id="UP000307430"/>
    </source>
</evidence>
<name>A0A5R9LD12_9ENTR</name>
<keyword evidence="3" id="KW-1185">Reference proteome</keyword>
<comment type="function">
    <text evidence="1">Major determinant of cell surface composition. Negatively regulates motility, adhesion and synthesis of biofilm exopolysaccharides.</text>
</comment>
<organism evidence="2 3">
    <name type="scientific">Klebsiella indica</name>
    <dbReference type="NCBI Taxonomy" id="2582917"/>
    <lineage>
        <taxon>Bacteria</taxon>
        <taxon>Pseudomonadati</taxon>
        <taxon>Pseudomonadota</taxon>
        <taxon>Gammaproteobacteria</taxon>
        <taxon>Enterobacterales</taxon>
        <taxon>Enterobacteriaceae</taxon>
        <taxon>Klebsiella/Raoultella group</taxon>
        <taxon>Klebsiella</taxon>
    </lineage>
</organism>
<evidence type="ECO:0000256" key="1">
    <source>
        <dbReference type="HAMAP-Rule" id="MF_00525"/>
    </source>
</evidence>
<sequence length="69" mass="8298">MKNNETNLMKNFDFLAQSFARMNAQGQPVDLQAIVGNMDEEQREWFCQRYELYCRQENRAIMPKVKLEH</sequence>
<dbReference type="Gene3D" id="1.20.970.20">
    <property type="entry name" value="Glycogen synthesis protein GlgS"/>
    <property type="match status" value="1"/>
</dbReference>
<dbReference type="AlphaFoldDB" id="A0A5R9LD12"/>
<dbReference type="RefSeq" id="WP_138362504.1">
    <property type="nucleotide sequence ID" value="NZ_JBCIVH010000003.1"/>
</dbReference>
<dbReference type="GO" id="GO:1900191">
    <property type="term" value="P:negative regulation of single-species biofilm formation"/>
    <property type="evidence" value="ECO:0007669"/>
    <property type="project" value="UniProtKB-UniRule"/>
</dbReference>